<dbReference type="EMBL" id="FMHT01000003">
    <property type="protein sequence ID" value="SCL20797.1"/>
    <property type="molecule type" value="Genomic_DNA"/>
</dbReference>
<reference evidence="1 2" key="1">
    <citation type="submission" date="2016-06" db="EMBL/GenBank/DDBJ databases">
        <authorList>
            <person name="Kjaerup R.B."/>
            <person name="Dalgaard T.S."/>
            <person name="Juul-Madsen H.R."/>
        </authorList>
    </citation>
    <scope>NUCLEOTIDE SEQUENCE [LARGE SCALE GENOMIC DNA]</scope>
    <source>
        <strain evidence="1 2">DSM 43818</strain>
    </source>
</reference>
<keyword evidence="2" id="KW-1185">Reference proteome</keyword>
<gene>
    <name evidence="1" type="ORF">GA0070616_2094</name>
</gene>
<proteinExistence type="predicted"/>
<accession>A0A1C6RUB2</accession>
<dbReference type="STRING" id="145857.GA0070616_2094"/>
<evidence type="ECO:0000313" key="1">
    <source>
        <dbReference type="EMBL" id="SCL20797.1"/>
    </source>
</evidence>
<dbReference type="AlphaFoldDB" id="A0A1C6RUB2"/>
<evidence type="ECO:0000313" key="2">
    <source>
        <dbReference type="Proteomes" id="UP000199699"/>
    </source>
</evidence>
<dbReference type="Proteomes" id="UP000199699">
    <property type="component" value="Unassembled WGS sequence"/>
</dbReference>
<organism evidence="1 2">
    <name type="scientific">Micromonospora nigra</name>
    <dbReference type="NCBI Taxonomy" id="145857"/>
    <lineage>
        <taxon>Bacteria</taxon>
        <taxon>Bacillati</taxon>
        <taxon>Actinomycetota</taxon>
        <taxon>Actinomycetes</taxon>
        <taxon>Micromonosporales</taxon>
        <taxon>Micromonosporaceae</taxon>
        <taxon>Micromonospora</taxon>
    </lineage>
</organism>
<dbReference type="RefSeq" id="WP_139128867.1">
    <property type="nucleotide sequence ID" value="NZ_FMHT01000003.1"/>
</dbReference>
<sequence>MARRTNLPASSPVDQWEALVLDVERPARPALRMEVAGRGLLVLRQADRVVLMAEVDEGRFGVEYALTGQFRPPVPPLRSSHVAALGSGPGSAWQARWAHHVATALIGAPGGPLHTGRWVISAGADHLPPTCWPRDAARRWTQLLLPQDQGSIDWFASTGAGRVLPLRRLPGPDDGRVRSYRKQAREGILAPVLLWWISGLDCHVVLDGHARLVAALAEHQEPPLLALSTVCRRQVARDTEAAVHHYAATADVMRRQVAAGTPGAVQALVAVNRRFARDLRRVEAGHGATRAWPLRGGTTTWNDLARAHVADWYAEVATADEP</sequence>
<protein>
    <submittedName>
        <fullName evidence="1">Uncharacterized protein</fullName>
    </submittedName>
</protein>
<dbReference type="OrthoDB" id="1490466at2"/>
<name>A0A1C6RUB2_9ACTN</name>